<name>A0A6A5BVG3_NAEFO</name>
<evidence type="ECO:0000313" key="1">
    <source>
        <dbReference type="EMBL" id="KAF0977335.1"/>
    </source>
</evidence>
<gene>
    <name evidence="1" type="ORF">FDP41_003327</name>
</gene>
<protein>
    <submittedName>
        <fullName evidence="1">Uncharacterized protein</fullName>
    </submittedName>
</protein>
<dbReference type="EMBL" id="VFQX01000034">
    <property type="protein sequence ID" value="KAF0977335.1"/>
    <property type="molecule type" value="Genomic_DNA"/>
</dbReference>
<comment type="caution">
    <text evidence="1">The sequence shown here is derived from an EMBL/GenBank/DDBJ whole genome shotgun (WGS) entry which is preliminary data.</text>
</comment>
<evidence type="ECO:0000313" key="2">
    <source>
        <dbReference type="Proteomes" id="UP000444721"/>
    </source>
</evidence>
<dbReference type="VEuPathDB" id="AmoebaDB:FDP41_003327"/>
<dbReference type="Proteomes" id="UP000444721">
    <property type="component" value="Unassembled WGS sequence"/>
</dbReference>
<reference evidence="1 2" key="1">
    <citation type="journal article" date="2019" name="Sci. Rep.">
        <title>Nanopore sequencing improves the draft genome of the human pathogenic amoeba Naegleria fowleri.</title>
        <authorList>
            <person name="Liechti N."/>
            <person name="Schurch N."/>
            <person name="Bruggmann R."/>
            <person name="Wittwer M."/>
        </authorList>
    </citation>
    <scope>NUCLEOTIDE SEQUENCE [LARGE SCALE GENOMIC DNA]</scope>
    <source>
        <strain evidence="1 2">ATCC 30894</strain>
    </source>
</reference>
<keyword evidence="2" id="KW-1185">Reference proteome</keyword>
<proteinExistence type="predicted"/>
<sequence>MVIQYSKTMKVHNETRKFINYNDTYFTQPSKKQKLKGDTFKSSVRGITKTTRLGIVGKFRKRRWVKTLEAHQKRVDIIVNFVANPVRDRLAQAQ</sequence>
<accession>A0A6A5BVG3</accession>
<dbReference type="GeneID" id="68110545"/>
<dbReference type="RefSeq" id="XP_044562048.1">
    <property type="nucleotide sequence ID" value="XM_044706619.1"/>
</dbReference>
<organism evidence="1 2">
    <name type="scientific">Naegleria fowleri</name>
    <name type="common">Brain eating amoeba</name>
    <dbReference type="NCBI Taxonomy" id="5763"/>
    <lineage>
        <taxon>Eukaryota</taxon>
        <taxon>Discoba</taxon>
        <taxon>Heterolobosea</taxon>
        <taxon>Tetramitia</taxon>
        <taxon>Eutetramitia</taxon>
        <taxon>Vahlkampfiidae</taxon>
        <taxon>Naegleria</taxon>
    </lineage>
</organism>
<dbReference type="AlphaFoldDB" id="A0A6A5BVG3"/>